<evidence type="ECO:0000256" key="2">
    <source>
        <dbReference type="ARBA" id="ARBA00022741"/>
    </source>
</evidence>
<dbReference type="Gene3D" id="3.40.50.300">
    <property type="entry name" value="P-loop containing nucleotide triphosphate hydrolases"/>
    <property type="match status" value="1"/>
</dbReference>
<dbReference type="InterPro" id="IPR003593">
    <property type="entry name" value="AAA+_ATPase"/>
</dbReference>
<evidence type="ECO:0000256" key="3">
    <source>
        <dbReference type="ARBA" id="ARBA00022840"/>
    </source>
</evidence>
<evidence type="ECO:0000256" key="1">
    <source>
        <dbReference type="ARBA" id="ARBA00022448"/>
    </source>
</evidence>
<dbReference type="AlphaFoldDB" id="C7LYB8"/>
<dbReference type="GO" id="GO:0005524">
    <property type="term" value="F:ATP binding"/>
    <property type="evidence" value="ECO:0007669"/>
    <property type="project" value="UniProtKB-KW"/>
</dbReference>
<accession>C7LYB8</accession>
<dbReference type="SUPFAM" id="SSF52540">
    <property type="entry name" value="P-loop containing nucleoside triphosphate hydrolases"/>
    <property type="match status" value="1"/>
</dbReference>
<sequence length="238" mass="25161">MPLLSVRGLEQRFGGLVALAGIDFDLEPAQALGLVGPNGSGKTTCINAICGLNRPTKGTVTLDGTPITGARPHQLARAGIGRTFQIPRPFRGMTVRDNLLVATSTRHPRGDVDPDELLERLGLARFGASEAGTLNATQQKLLDLARALMLRPRVLFIDELGAGLSPAELHSIAGLLNEIAAEGTSLVVVEHLLGFLEQVTPTVVVLNAGSSIFVGPLRDALRDPEVERVFLGTTSAHD</sequence>
<evidence type="ECO:0000313" key="6">
    <source>
        <dbReference type="Proteomes" id="UP000000771"/>
    </source>
</evidence>
<dbReference type="SMART" id="SM00382">
    <property type="entry name" value="AAA"/>
    <property type="match status" value="1"/>
</dbReference>
<dbReference type="InterPro" id="IPR051120">
    <property type="entry name" value="ABC_AA/LPS_Transport"/>
</dbReference>
<evidence type="ECO:0000313" key="5">
    <source>
        <dbReference type="EMBL" id="ACU53726.1"/>
    </source>
</evidence>
<dbReference type="GO" id="GO:0005886">
    <property type="term" value="C:plasma membrane"/>
    <property type="evidence" value="ECO:0007669"/>
    <property type="project" value="TreeGrafter"/>
</dbReference>
<feature type="domain" description="ABC transporter" evidence="4">
    <location>
        <begin position="4"/>
        <end position="233"/>
    </location>
</feature>
<dbReference type="OrthoDB" id="3396710at2"/>
<dbReference type="STRING" id="525909.Afer_0778"/>
<proteinExistence type="predicted"/>
<name>C7LYB8_ACIFD</name>
<reference evidence="5 6" key="1">
    <citation type="journal article" date="2009" name="Stand. Genomic Sci.">
        <title>Complete genome sequence of Acidimicrobium ferrooxidans type strain (ICP).</title>
        <authorList>
            <person name="Clum A."/>
            <person name="Nolan M."/>
            <person name="Lang E."/>
            <person name="Glavina Del Rio T."/>
            <person name="Tice H."/>
            <person name="Copeland A."/>
            <person name="Cheng J.F."/>
            <person name="Lucas S."/>
            <person name="Chen F."/>
            <person name="Bruce D."/>
            <person name="Goodwin L."/>
            <person name="Pitluck S."/>
            <person name="Ivanova N."/>
            <person name="Mavrommatis K."/>
            <person name="Mikhailova N."/>
            <person name="Pati A."/>
            <person name="Chen A."/>
            <person name="Palaniappan K."/>
            <person name="Goker M."/>
            <person name="Spring S."/>
            <person name="Land M."/>
            <person name="Hauser L."/>
            <person name="Chang Y.J."/>
            <person name="Jeffries C.C."/>
            <person name="Chain P."/>
            <person name="Bristow J."/>
            <person name="Eisen J.A."/>
            <person name="Markowitz V."/>
            <person name="Hugenholtz P."/>
            <person name="Kyrpides N.C."/>
            <person name="Klenk H.P."/>
            <person name="Lapidus A."/>
        </authorList>
    </citation>
    <scope>NUCLEOTIDE SEQUENCE [LARGE SCALE GENOMIC DNA]</scope>
    <source>
        <strain evidence="6">DSM 10331 / JCM 15462 / NBRC 103882 / ICP</strain>
    </source>
</reference>
<keyword evidence="2" id="KW-0547">Nucleotide-binding</keyword>
<dbReference type="InterPro" id="IPR027417">
    <property type="entry name" value="P-loop_NTPase"/>
</dbReference>
<protein>
    <submittedName>
        <fullName evidence="5">ABC transporter related</fullName>
    </submittedName>
</protein>
<keyword evidence="1" id="KW-0813">Transport</keyword>
<dbReference type="GO" id="GO:0016887">
    <property type="term" value="F:ATP hydrolysis activity"/>
    <property type="evidence" value="ECO:0007669"/>
    <property type="project" value="InterPro"/>
</dbReference>
<dbReference type="HOGENOM" id="CLU_000604_1_2_11"/>
<dbReference type="KEGG" id="afo:Afer_0778"/>
<dbReference type="Pfam" id="PF00005">
    <property type="entry name" value="ABC_tran"/>
    <property type="match status" value="1"/>
</dbReference>
<dbReference type="PANTHER" id="PTHR45772">
    <property type="entry name" value="CONSERVED COMPONENT OF ABC TRANSPORTER FOR NATURAL AMINO ACIDS-RELATED"/>
    <property type="match status" value="1"/>
</dbReference>
<keyword evidence="6" id="KW-1185">Reference proteome</keyword>
<dbReference type="RefSeq" id="WP_015798215.1">
    <property type="nucleotide sequence ID" value="NC_013124.1"/>
</dbReference>
<keyword evidence="3" id="KW-0067">ATP-binding</keyword>
<gene>
    <name evidence="5" type="ordered locus">Afer_0778</name>
</gene>
<dbReference type="Proteomes" id="UP000000771">
    <property type="component" value="Chromosome"/>
</dbReference>
<dbReference type="EMBL" id="CP001631">
    <property type="protein sequence ID" value="ACU53726.1"/>
    <property type="molecule type" value="Genomic_DNA"/>
</dbReference>
<dbReference type="eggNOG" id="COG0411">
    <property type="taxonomic scope" value="Bacteria"/>
</dbReference>
<organism evidence="5 6">
    <name type="scientific">Acidimicrobium ferrooxidans (strain DSM 10331 / JCM 15462 / NBRC 103882 / ICP)</name>
    <dbReference type="NCBI Taxonomy" id="525909"/>
    <lineage>
        <taxon>Bacteria</taxon>
        <taxon>Bacillati</taxon>
        <taxon>Actinomycetota</taxon>
        <taxon>Acidimicrobiia</taxon>
        <taxon>Acidimicrobiales</taxon>
        <taxon>Acidimicrobiaceae</taxon>
        <taxon>Acidimicrobium</taxon>
    </lineage>
</organism>
<dbReference type="PROSITE" id="PS50893">
    <property type="entry name" value="ABC_TRANSPORTER_2"/>
    <property type="match status" value="1"/>
</dbReference>
<evidence type="ECO:0000259" key="4">
    <source>
        <dbReference type="PROSITE" id="PS50893"/>
    </source>
</evidence>
<dbReference type="InterPro" id="IPR003439">
    <property type="entry name" value="ABC_transporter-like_ATP-bd"/>
</dbReference>